<dbReference type="PANTHER" id="PTHR45586">
    <property type="entry name" value="TPR REPEAT-CONTAINING PROTEIN PA4667"/>
    <property type="match status" value="1"/>
</dbReference>
<dbReference type="RefSeq" id="WP_377283210.1">
    <property type="nucleotide sequence ID" value="NZ_JBHRSI010000008.1"/>
</dbReference>
<dbReference type="PANTHER" id="PTHR45586:SF1">
    <property type="entry name" value="LIPOPOLYSACCHARIDE ASSEMBLY PROTEIN B"/>
    <property type="match status" value="1"/>
</dbReference>
<dbReference type="InterPro" id="IPR051012">
    <property type="entry name" value="CellSynth/LPSAsmb/PSIAsmb"/>
</dbReference>
<dbReference type="EMBL" id="JBHUEY010000001">
    <property type="protein sequence ID" value="MFD1783596.1"/>
    <property type="molecule type" value="Genomic_DNA"/>
</dbReference>
<reference evidence="5" key="1">
    <citation type="journal article" date="2019" name="Int. J. Syst. Evol. Microbiol.">
        <title>The Global Catalogue of Microorganisms (GCM) 10K type strain sequencing project: providing services to taxonomists for standard genome sequencing and annotation.</title>
        <authorList>
            <consortium name="The Broad Institute Genomics Platform"/>
            <consortium name="The Broad Institute Genome Sequencing Center for Infectious Disease"/>
            <person name="Wu L."/>
            <person name="Ma J."/>
        </authorList>
    </citation>
    <scope>NUCLEOTIDE SEQUENCE [LARGE SCALE GENOMIC DNA]</scope>
    <source>
        <strain evidence="5">DFY28</strain>
    </source>
</reference>
<protein>
    <submittedName>
        <fullName evidence="4">Tetratricopeptide repeat protein</fullName>
    </submittedName>
</protein>
<keyword evidence="1" id="KW-0677">Repeat</keyword>
<feature type="repeat" description="TPR" evidence="3">
    <location>
        <begin position="112"/>
        <end position="145"/>
    </location>
</feature>
<evidence type="ECO:0000313" key="4">
    <source>
        <dbReference type="EMBL" id="MFD1783596.1"/>
    </source>
</evidence>
<dbReference type="Pfam" id="PF07719">
    <property type="entry name" value="TPR_2"/>
    <property type="match status" value="1"/>
</dbReference>
<dbReference type="Pfam" id="PF13432">
    <property type="entry name" value="TPR_16"/>
    <property type="match status" value="1"/>
</dbReference>
<keyword evidence="2 3" id="KW-0802">TPR repeat</keyword>
<dbReference type="SMART" id="SM00028">
    <property type="entry name" value="TPR"/>
    <property type="match status" value="5"/>
</dbReference>
<evidence type="ECO:0000256" key="3">
    <source>
        <dbReference type="PROSITE-ProRule" id="PRU00339"/>
    </source>
</evidence>
<evidence type="ECO:0000313" key="5">
    <source>
        <dbReference type="Proteomes" id="UP001597237"/>
    </source>
</evidence>
<proteinExistence type="predicted"/>
<dbReference type="Gene3D" id="1.25.40.10">
    <property type="entry name" value="Tetratricopeptide repeat domain"/>
    <property type="match status" value="1"/>
</dbReference>
<dbReference type="InterPro" id="IPR013105">
    <property type="entry name" value="TPR_2"/>
</dbReference>
<comment type="caution">
    <text evidence="4">The sequence shown here is derived from an EMBL/GenBank/DDBJ whole genome shotgun (WGS) entry which is preliminary data.</text>
</comment>
<dbReference type="InterPro" id="IPR011990">
    <property type="entry name" value="TPR-like_helical_dom_sf"/>
</dbReference>
<organism evidence="4 5">
    <name type="scientific">Phenylobacterium terrae</name>
    <dbReference type="NCBI Taxonomy" id="2665495"/>
    <lineage>
        <taxon>Bacteria</taxon>
        <taxon>Pseudomonadati</taxon>
        <taxon>Pseudomonadota</taxon>
        <taxon>Alphaproteobacteria</taxon>
        <taxon>Caulobacterales</taxon>
        <taxon>Caulobacteraceae</taxon>
        <taxon>Phenylobacterium</taxon>
    </lineage>
</organism>
<gene>
    <name evidence="4" type="ORF">ACFSC0_09350</name>
</gene>
<keyword evidence="5" id="KW-1185">Reference proteome</keyword>
<dbReference type="InterPro" id="IPR019734">
    <property type="entry name" value="TPR_rpt"/>
</dbReference>
<name>A0ABW4N116_9CAUL</name>
<dbReference type="Gene3D" id="3.40.50.2000">
    <property type="entry name" value="Glycogen Phosphorylase B"/>
    <property type="match status" value="1"/>
</dbReference>
<sequence length="521" mass="55046">MPSNAQLAQSSAVQAKAARLERAGDLPGALAVYEAGLAASPNDVDLLAGLAALALRMGMPEASAGLWARVCEQAPDRLDAIDARAGALRAAGQFEHALALLGAALDAHPTDARLWNSLGVAHTDKGDAAGALACFEEALRLDGRLAAAAYNRGGALFDLGRLDEARTDFQRARKLARKPLDAVTIDFAEATRALAAGDLGAGWDAYEARLSRDWANPVVFTAPGRRWTPEAPLAGKRLLVLAEQGLGDEVMFANLLPDVLEALRPNGRLALAVEPRLVGLFQRSFPAADVSAHATEAANGRKRRFAPGLREAASIDLWTPMASLNRRFRRTVGDFPATAGYLRPDPERIAHWRAWLGTGPAVGLTWRSGNLLGVRRREYPPLELWTPLLRTPGIRLVNLQYGDCADELAAMSAAAGRPVDEPPGLDMRNDLDDLAALCCALDLVVSVPNATGALAGACGAPLLMLSGPVAWPRLGTPAYPWYPQAGCLAAPRYGEWEPVMARAAAFVAELAGAGQARAAAG</sequence>
<dbReference type="SUPFAM" id="SSF53756">
    <property type="entry name" value="UDP-Glycosyltransferase/glycogen phosphorylase"/>
    <property type="match status" value="1"/>
</dbReference>
<evidence type="ECO:0000256" key="1">
    <source>
        <dbReference type="ARBA" id="ARBA00022737"/>
    </source>
</evidence>
<evidence type="ECO:0000256" key="2">
    <source>
        <dbReference type="ARBA" id="ARBA00022803"/>
    </source>
</evidence>
<dbReference type="PROSITE" id="PS50005">
    <property type="entry name" value="TPR"/>
    <property type="match status" value="1"/>
</dbReference>
<dbReference type="SUPFAM" id="SSF48452">
    <property type="entry name" value="TPR-like"/>
    <property type="match status" value="1"/>
</dbReference>
<accession>A0ABW4N116</accession>
<dbReference type="Proteomes" id="UP001597237">
    <property type="component" value="Unassembled WGS sequence"/>
</dbReference>